<dbReference type="InterPro" id="IPR036691">
    <property type="entry name" value="Endo/exonu/phosph_ase_sf"/>
</dbReference>
<dbReference type="EMBL" id="JAQMPX010000066">
    <property type="protein sequence ID" value="MDB9138627.1"/>
    <property type="molecule type" value="Genomic_DNA"/>
</dbReference>
<dbReference type="GO" id="GO:0000175">
    <property type="term" value="F:3'-5'-RNA exonuclease activity"/>
    <property type="evidence" value="ECO:0007669"/>
    <property type="project" value="TreeGrafter"/>
</dbReference>
<dbReference type="PANTHER" id="PTHR12121:SF36">
    <property type="entry name" value="ENDONUCLEASE_EXONUCLEASE_PHOSPHATASE DOMAIN-CONTAINING PROTEIN"/>
    <property type="match status" value="1"/>
</dbReference>
<evidence type="ECO:0000313" key="7">
    <source>
        <dbReference type="Proteomes" id="UP000463337"/>
    </source>
</evidence>
<feature type="chain" id="PRO_5043136791" evidence="1">
    <location>
        <begin position="20"/>
        <end position="305"/>
    </location>
</feature>
<evidence type="ECO:0000313" key="5">
    <source>
        <dbReference type="EMBL" id="MRY56397.1"/>
    </source>
</evidence>
<dbReference type="EMBL" id="WKLT01000001">
    <property type="protein sequence ID" value="MRY56397.1"/>
    <property type="molecule type" value="Genomic_DNA"/>
</dbReference>
<keyword evidence="1" id="KW-0732">Signal</keyword>
<dbReference type="InterPro" id="IPR005135">
    <property type="entry name" value="Endo/exonuclease/phosphatase"/>
</dbReference>
<dbReference type="GeneID" id="93523169"/>
<gene>
    <name evidence="5" type="ORF">GKD59_00380</name>
    <name evidence="3" type="ORF">LI194_21285</name>
    <name evidence="6" type="ORF">P2T59_17730</name>
    <name evidence="4" type="ORF">PN612_08895</name>
</gene>
<keyword evidence="5" id="KW-0255">Endonuclease</keyword>
<dbReference type="Proteomes" id="UP001221009">
    <property type="component" value="Chromosome"/>
</dbReference>
<name>A0A174T1M3_PARDI</name>
<proteinExistence type="predicted"/>
<dbReference type="InterPro" id="IPR050410">
    <property type="entry name" value="CCR4/nocturin_mRNA_transcr"/>
</dbReference>
<dbReference type="RefSeq" id="WP_005863542.1">
    <property type="nucleotide sequence ID" value="NZ_AP019729.1"/>
</dbReference>
<evidence type="ECO:0000313" key="3">
    <source>
        <dbReference type="EMBL" id="MCB6520317.1"/>
    </source>
</evidence>
<sequence length="305" mass="35084">MKKLIYSFLFLLCSVFALQAESMVVATYNLRNANAGDSTNGNGWGQRYPYIAQLIQFHGFDIFGTQEGKYQQLQDLKNAMPGYDYIGVGRDDGKQAGEHSAIFYRKEKFEVLDHGDFWLSTITDRPNKGWDAVLPRICTWGKFRDKQTGFTFLFFNLHMDHIGVQARAESAKLILKKLKEFPEKLPAILTGDFNVDQHNESYLLLDNSGIMRDSYQIADFRYVPNGTFNAFHADRKTDSRIDHLFLTKEFDVKKYGVLTDTYRSEAKESAQKEQDANFPKEVSMQKYVARTPSDHFPVMVVVEVE</sequence>
<evidence type="ECO:0000313" key="4">
    <source>
        <dbReference type="EMBL" id="MDB9138627.1"/>
    </source>
</evidence>
<dbReference type="AlphaFoldDB" id="A0A174T1M3"/>
<dbReference type="Proteomes" id="UP001198806">
    <property type="component" value="Unassembled WGS sequence"/>
</dbReference>
<feature type="signal peptide" evidence="1">
    <location>
        <begin position="1"/>
        <end position="19"/>
    </location>
</feature>
<reference evidence="3" key="2">
    <citation type="submission" date="2021-10" db="EMBL/GenBank/DDBJ databases">
        <title>Collection of gut derived symbiotic bacterial strains cultured from healthy donors.</title>
        <authorList>
            <person name="Lin H."/>
            <person name="Littmann E."/>
            <person name="Kohout C."/>
            <person name="Pamer E.G."/>
        </authorList>
    </citation>
    <scope>NUCLEOTIDE SEQUENCE</scope>
    <source>
        <strain evidence="3">DFI.2.94</strain>
    </source>
</reference>
<protein>
    <submittedName>
        <fullName evidence="3 5">Endonuclease</fullName>
    </submittedName>
</protein>
<keyword evidence="5" id="KW-0378">Hydrolase</keyword>
<dbReference type="GO" id="GO:0004519">
    <property type="term" value="F:endonuclease activity"/>
    <property type="evidence" value="ECO:0007669"/>
    <property type="project" value="UniProtKB-KW"/>
</dbReference>
<organism evidence="5 7">
    <name type="scientific">Parabacteroides distasonis</name>
    <dbReference type="NCBI Taxonomy" id="823"/>
    <lineage>
        <taxon>Bacteria</taxon>
        <taxon>Pseudomonadati</taxon>
        <taxon>Bacteroidota</taxon>
        <taxon>Bacteroidia</taxon>
        <taxon>Bacteroidales</taxon>
        <taxon>Tannerellaceae</taxon>
        <taxon>Parabacteroides</taxon>
    </lineage>
</organism>
<reference evidence="4" key="3">
    <citation type="submission" date="2023-01" db="EMBL/GenBank/DDBJ databases">
        <title>Human gut microbiome strain richness.</title>
        <authorList>
            <person name="Chen-Liaw A."/>
        </authorList>
    </citation>
    <scope>NUCLEOTIDE SEQUENCE</scope>
    <source>
        <strain evidence="4">D35st1_E5_D35t1_190705</strain>
    </source>
</reference>
<dbReference type="Proteomes" id="UP000463337">
    <property type="component" value="Unassembled WGS sequence"/>
</dbReference>
<dbReference type="EMBL" id="JAJCNI010000048">
    <property type="protein sequence ID" value="MCB6520317.1"/>
    <property type="molecule type" value="Genomic_DNA"/>
</dbReference>
<dbReference type="SUPFAM" id="SSF56219">
    <property type="entry name" value="DNase I-like"/>
    <property type="match status" value="1"/>
</dbReference>
<dbReference type="Gene3D" id="3.60.10.10">
    <property type="entry name" value="Endonuclease/exonuclease/phosphatase"/>
    <property type="match status" value="1"/>
</dbReference>
<dbReference type="PANTHER" id="PTHR12121">
    <property type="entry name" value="CARBON CATABOLITE REPRESSOR PROTEIN 4"/>
    <property type="match status" value="1"/>
</dbReference>
<dbReference type="Pfam" id="PF03372">
    <property type="entry name" value="Exo_endo_phos"/>
    <property type="match status" value="1"/>
</dbReference>
<evidence type="ECO:0000313" key="6">
    <source>
        <dbReference type="EMBL" id="WET63525.1"/>
    </source>
</evidence>
<dbReference type="CDD" id="cd09083">
    <property type="entry name" value="EEP-1"/>
    <property type="match status" value="1"/>
</dbReference>
<reference evidence="5 7" key="1">
    <citation type="journal article" date="2019" name="Nat. Med.">
        <title>A library of human gut bacterial isolates paired with longitudinal multiomics data enables mechanistic microbiome research.</title>
        <authorList>
            <person name="Poyet M."/>
            <person name="Groussin M."/>
            <person name="Gibbons S.M."/>
            <person name="Avila-Pacheco J."/>
            <person name="Jiang X."/>
            <person name="Kearney S.M."/>
            <person name="Perrotta A.R."/>
            <person name="Berdy B."/>
            <person name="Zhao S."/>
            <person name="Lieberman T.D."/>
            <person name="Swanson P.K."/>
            <person name="Smith M."/>
            <person name="Roesemann S."/>
            <person name="Alexander J.E."/>
            <person name="Rich S.A."/>
            <person name="Livny J."/>
            <person name="Vlamakis H."/>
            <person name="Clish C."/>
            <person name="Bullock K."/>
            <person name="Deik A."/>
            <person name="Scott J."/>
            <person name="Pierce K.A."/>
            <person name="Xavier R.J."/>
            <person name="Alm E.J."/>
        </authorList>
    </citation>
    <scope>NUCLEOTIDE SEQUENCE [LARGE SCALE GENOMIC DNA]</scope>
    <source>
        <strain evidence="5 7">BIOML-A41</strain>
    </source>
</reference>
<feature type="domain" description="Endonuclease/exonuclease/phosphatase" evidence="2">
    <location>
        <begin position="26"/>
        <end position="295"/>
    </location>
</feature>
<reference evidence="6" key="4">
    <citation type="submission" date="2023-03" db="EMBL/GenBank/DDBJ databases">
        <title>Parabacteroides distasonis, a bacteria resistant against UC.</title>
        <authorList>
            <person name="Dai W."/>
        </authorList>
    </citation>
    <scope>NUCLEOTIDE SEQUENCE</scope>
    <source>
        <strain evidence="6">F1-28</strain>
    </source>
</reference>
<dbReference type="Proteomes" id="UP001211522">
    <property type="component" value="Unassembled WGS sequence"/>
</dbReference>
<evidence type="ECO:0000259" key="2">
    <source>
        <dbReference type="Pfam" id="PF03372"/>
    </source>
</evidence>
<evidence type="ECO:0000256" key="1">
    <source>
        <dbReference type="SAM" id="SignalP"/>
    </source>
</evidence>
<keyword evidence="5" id="KW-0540">Nuclease</keyword>
<accession>A0A174T1M3</accession>
<dbReference type="EMBL" id="CP120353">
    <property type="protein sequence ID" value="WET63525.1"/>
    <property type="molecule type" value="Genomic_DNA"/>
</dbReference>